<keyword evidence="3" id="KW-1185">Reference proteome</keyword>
<sequence>MSSKLGILFRNSKEIVCKPGNVEKCDETGETGEDAHKVTNVAKNLQVHKYLVVNSGHLTVVHLTSLVIILVRGKYFKVIWKAFFRLGRFMK</sequence>
<evidence type="ECO:0000313" key="3">
    <source>
        <dbReference type="Proteomes" id="UP000187203"/>
    </source>
</evidence>
<accession>A0A1R3H3W2</accession>
<organism evidence="2 3">
    <name type="scientific">Corchorus olitorius</name>
    <dbReference type="NCBI Taxonomy" id="93759"/>
    <lineage>
        <taxon>Eukaryota</taxon>
        <taxon>Viridiplantae</taxon>
        <taxon>Streptophyta</taxon>
        <taxon>Embryophyta</taxon>
        <taxon>Tracheophyta</taxon>
        <taxon>Spermatophyta</taxon>
        <taxon>Magnoliopsida</taxon>
        <taxon>eudicotyledons</taxon>
        <taxon>Gunneridae</taxon>
        <taxon>Pentapetalae</taxon>
        <taxon>rosids</taxon>
        <taxon>malvids</taxon>
        <taxon>Malvales</taxon>
        <taxon>Malvaceae</taxon>
        <taxon>Grewioideae</taxon>
        <taxon>Apeibeae</taxon>
        <taxon>Corchorus</taxon>
    </lineage>
</organism>
<feature type="transmembrane region" description="Helical" evidence="1">
    <location>
        <begin position="50"/>
        <end position="71"/>
    </location>
</feature>
<keyword evidence="1" id="KW-0812">Transmembrane</keyword>
<reference evidence="3" key="1">
    <citation type="submission" date="2013-09" db="EMBL/GenBank/DDBJ databases">
        <title>Corchorus olitorius genome sequencing.</title>
        <authorList>
            <person name="Alam M."/>
            <person name="Haque M.S."/>
            <person name="Islam M.S."/>
            <person name="Emdad E.M."/>
            <person name="Islam M.M."/>
            <person name="Ahmed B."/>
            <person name="Halim A."/>
            <person name="Hossen Q.M.M."/>
            <person name="Hossain M.Z."/>
            <person name="Ahmed R."/>
            <person name="Khan M.M."/>
            <person name="Islam R."/>
            <person name="Rashid M.M."/>
            <person name="Khan S.A."/>
            <person name="Rahman M.S."/>
            <person name="Alam M."/>
            <person name="Yahiya A.S."/>
            <person name="Khan M.S."/>
            <person name="Azam M.S."/>
            <person name="Haque T."/>
            <person name="Lashkar M.Z.H."/>
            <person name="Akhand A.I."/>
            <person name="Morshed G."/>
            <person name="Roy S."/>
            <person name="Uddin K.S."/>
            <person name="Rabeya T."/>
            <person name="Hossain A.S."/>
            <person name="Chowdhury A."/>
            <person name="Snigdha A.R."/>
            <person name="Mortoza M.S."/>
            <person name="Matin S.A."/>
            <person name="Hoque S.M.E."/>
            <person name="Islam M.K."/>
            <person name="Roy D.K."/>
            <person name="Haider R."/>
            <person name="Moosa M.M."/>
            <person name="Elias S.M."/>
            <person name="Hasan A.M."/>
            <person name="Jahan S."/>
            <person name="Shafiuddin M."/>
            <person name="Mahmood N."/>
            <person name="Shommy N.S."/>
        </authorList>
    </citation>
    <scope>NUCLEOTIDE SEQUENCE [LARGE SCALE GENOMIC DNA]</scope>
    <source>
        <strain evidence="3">cv. O-4</strain>
    </source>
</reference>
<proteinExistence type="predicted"/>
<dbReference type="AlphaFoldDB" id="A0A1R3H3W2"/>
<dbReference type="EMBL" id="AWUE01020863">
    <property type="protein sequence ID" value="OMO65027.1"/>
    <property type="molecule type" value="Genomic_DNA"/>
</dbReference>
<keyword evidence="1" id="KW-1133">Transmembrane helix</keyword>
<evidence type="ECO:0000256" key="1">
    <source>
        <dbReference type="SAM" id="Phobius"/>
    </source>
</evidence>
<comment type="caution">
    <text evidence="2">The sequence shown here is derived from an EMBL/GenBank/DDBJ whole genome shotgun (WGS) entry which is preliminary data.</text>
</comment>
<name>A0A1R3H3W2_9ROSI</name>
<dbReference type="Proteomes" id="UP000187203">
    <property type="component" value="Unassembled WGS sequence"/>
</dbReference>
<dbReference type="OrthoDB" id="10413797at2759"/>
<evidence type="ECO:0000313" key="2">
    <source>
        <dbReference type="EMBL" id="OMO65027.1"/>
    </source>
</evidence>
<keyword evidence="1" id="KW-0472">Membrane</keyword>
<gene>
    <name evidence="2" type="ORF">COLO4_31631</name>
</gene>
<protein>
    <submittedName>
        <fullName evidence="2">Uncharacterized protein</fullName>
    </submittedName>
</protein>